<dbReference type="GeneID" id="14906087"/>
<proteinExistence type="predicted"/>
<dbReference type="InParanoid" id="G0QXT2"/>
<evidence type="ECO:0000313" key="1">
    <source>
        <dbReference type="EMBL" id="EGR29963.1"/>
    </source>
</evidence>
<dbReference type="OrthoDB" id="324717at2759"/>
<dbReference type="Proteomes" id="UP000008983">
    <property type="component" value="Unassembled WGS sequence"/>
</dbReference>
<dbReference type="RefSeq" id="XP_004031199.1">
    <property type="nucleotide sequence ID" value="XM_004031151.1"/>
</dbReference>
<protein>
    <submittedName>
        <fullName evidence="1">Uncharacterized protein</fullName>
    </submittedName>
</protein>
<keyword evidence="2" id="KW-1185">Reference proteome</keyword>
<sequence>MKSKNIEVKREDLIDQITLCGLKLEKIIAFLAKKKDSLRVESINTDAENFQPPDYVGINPIDYTRPKEIEDMQNFQESVFFDYVENDPNDVKEEEFIKTKRDKIKIGIVDNNE</sequence>
<reference evidence="1 2" key="1">
    <citation type="submission" date="2011-07" db="EMBL/GenBank/DDBJ databases">
        <authorList>
            <person name="Coyne R."/>
            <person name="Brami D."/>
            <person name="Johnson J."/>
            <person name="Hostetler J."/>
            <person name="Hannick L."/>
            <person name="Clark T."/>
            <person name="Cassidy-Hanley D."/>
            <person name="Inman J."/>
        </authorList>
    </citation>
    <scope>NUCLEOTIDE SEQUENCE [LARGE SCALE GENOMIC DNA]</scope>
    <source>
        <strain evidence="1 2">G5</strain>
    </source>
</reference>
<evidence type="ECO:0000313" key="2">
    <source>
        <dbReference type="Proteomes" id="UP000008983"/>
    </source>
</evidence>
<organism evidence="1 2">
    <name type="scientific">Ichthyophthirius multifiliis</name>
    <name type="common">White spot disease agent</name>
    <name type="synonym">Ich</name>
    <dbReference type="NCBI Taxonomy" id="5932"/>
    <lineage>
        <taxon>Eukaryota</taxon>
        <taxon>Sar</taxon>
        <taxon>Alveolata</taxon>
        <taxon>Ciliophora</taxon>
        <taxon>Intramacronucleata</taxon>
        <taxon>Oligohymenophorea</taxon>
        <taxon>Hymenostomatida</taxon>
        <taxon>Ophryoglenina</taxon>
        <taxon>Ichthyophthirius</taxon>
    </lineage>
</organism>
<dbReference type="EMBL" id="GL984088">
    <property type="protein sequence ID" value="EGR29963.1"/>
    <property type="molecule type" value="Genomic_DNA"/>
</dbReference>
<gene>
    <name evidence="1" type="ORF">IMG5_145120</name>
</gene>
<accession>G0QXT2</accession>
<dbReference type="STRING" id="857967.G0QXT2"/>
<dbReference type="AlphaFoldDB" id="G0QXT2"/>
<name>G0QXT2_ICHMU</name>